<feature type="domain" description="Impact N-terminal" evidence="2">
    <location>
        <begin position="15"/>
        <end position="119"/>
    </location>
</feature>
<dbReference type="RefSeq" id="WP_104699079.1">
    <property type="nucleotide sequence ID" value="NZ_NXLR01000002.1"/>
</dbReference>
<dbReference type="GO" id="GO:0005737">
    <property type="term" value="C:cytoplasm"/>
    <property type="evidence" value="ECO:0007669"/>
    <property type="project" value="TreeGrafter"/>
</dbReference>
<dbReference type="AlphaFoldDB" id="A0A3D8I711"/>
<dbReference type="PANTHER" id="PTHR16301">
    <property type="entry name" value="IMPACT-RELATED"/>
    <property type="match status" value="1"/>
</dbReference>
<keyword evidence="4" id="KW-1185">Reference proteome</keyword>
<dbReference type="Pfam" id="PF01205">
    <property type="entry name" value="Impact_N"/>
    <property type="match status" value="1"/>
</dbReference>
<dbReference type="InterPro" id="IPR036956">
    <property type="entry name" value="Impact_N_sf"/>
</dbReference>
<protein>
    <recommendedName>
        <fullName evidence="2">Impact N-terminal domain-containing protein</fullName>
    </recommendedName>
</protein>
<dbReference type="SUPFAM" id="SSF54211">
    <property type="entry name" value="Ribosomal protein S5 domain 2-like"/>
    <property type="match status" value="1"/>
</dbReference>
<organism evidence="3 4">
    <name type="scientific">Helicobacter marmotae</name>
    <dbReference type="NCBI Taxonomy" id="152490"/>
    <lineage>
        <taxon>Bacteria</taxon>
        <taxon>Pseudomonadati</taxon>
        <taxon>Campylobacterota</taxon>
        <taxon>Epsilonproteobacteria</taxon>
        <taxon>Campylobacterales</taxon>
        <taxon>Helicobacteraceae</taxon>
        <taxon>Helicobacter</taxon>
    </lineage>
</organism>
<dbReference type="InterPro" id="IPR020568">
    <property type="entry name" value="Ribosomal_Su5_D2-typ_SF"/>
</dbReference>
<name>A0A3D8I711_9HELI</name>
<sequence>MKTLISQAEGYFEVKGSKFLSFLVPFSAFSECLALSRSKHPKAVHFVSASRYINEHNQIIESFDDDREPKGSSGMPSLNVLRGEELINVAVIIVRYFGGQLLGVGGLVRAYTSATQNVIETAKIRGLLHTFSKHKSISLELAYNKISQCEYKAKQLGLSVYKDEFLADVVRLRIEGEESAIESFSQELLKAYGLIIH</sequence>
<dbReference type="InterPro" id="IPR023582">
    <property type="entry name" value="Impact"/>
</dbReference>
<evidence type="ECO:0000313" key="3">
    <source>
        <dbReference type="EMBL" id="RDU60786.1"/>
    </source>
</evidence>
<evidence type="ECO:0000256" key="1">
    <source>
        <dbReference type="ARBA" id="ARBA00007665"/>
    </source>
</evidence>
<reference evidence="3 4" key="1">
    <citation type="submission" date="2018-04" db="EMBL/GenBank/DDBJ databases">
        <title>Novel Campyloabacter and Helicobacter Species and Strains.</title>
        <authorList>
            <person name="Mannion A.J."/>
            <person name="Shen Z."/>
            <person name="Fox J.G."/>
        </authorList>
    </citation>
    <scope>NUCLEOTIDE SEQUENCE [LARGE SCALE GENOMIC DNA]</scope>
    <source>
        <strain evidence="3 4">MIT 98-6070</strain>
    </source>
</reference>
<accession>A0A3D8I711</accession>
<comment type="caution">
    <text evidence="3">The sequence shown here is derived from an EMBL/GenBank/DDBJ whole genome shotgun (WGS) entry which is preliminary data.</text>
</comment>
<gene>
    <name evidence="3" type="ORF">CQA63_02150</name>
</gene>
<dbReference type="Gene3D" id="3.30.230.30">
    <property type="entry name" value="Impact, N-terminal domain"/>
    <property type="match status" value="1"/>
</dbReference>
<proteinExistence type="inferred from homology"/>
<dbReference type="Proteomes" id="UP000256599">
    <property type="component" value="Unassembled WGS sequence"/>
</dbReference>
<evidence type="ECO:0000259" key="2">
    <source>
        <dbReference type="Pfam" id="PF01205"/>
    </source>
</evidence>
<comment type="similarity">
    <text evidence="1">Belongs to the IMPACT family.</text>
</comment>
<dbReference type="InterPro" id="IPR001498">
    <property type="entry name" value="Impact_N"/>
</dbReference>
<dbReference type="PANTHER" id="PTHR16301:SF20">
    <property type="entry name" value="IMPACT FAMILY MEMBER YIGZ"/>
    <property type="match status" value="1"/>
</dbReference>
<dbReference type="EMBL" id="NXLR01000002">
    <property type="protein sequence ID" value="RDU60786.1"/>
    <property type="molecule type" value="Genomic_DNA"/>
</dbReference>
<evidence type="ECO:0000313" key="4">
    <source>
        <dbReference type="Proteomes" id="UP000256599"/>
    </source>
</evidence>
<dbReference type="GO" id="GO:0006446">
    <property type="term" value="P:regulation of translational initiation"/>
    <property type="evidence" value="ECO:0007669"/>
    <property type="project" value="TreeGrafter"/>
</dbReference>
<dbReference type="OrthoDB" id="9813771at2"/>